<sequence>MLKNYFKTAIRTLFRQKNTALINVLGLTIGMAASFILFVLIQYHYSFDKFQSNYDRIYRVVTTSDSNTGSFHTPGIPSPLPPAFKLDFPEAEEVLFTQYQSGALIQVPQKEGESKKFQEDQGVVFTDPAVFRIFDRAVLIGDAEKGLDEPNEAVISVSLAKKYFDKEDVVGEVIKFDTREYKISAVVADAPDNSDLPFSLYLSYETIRKQNEEKGWGGIWSDEQCYFLLKEGESVKKVESRMGDFYKKHNPDENYDNQRFVIQPLSELHFDERYGNYRYDTVPKTALIALGVIALFLIVTASINFINLTTAEAIKRSKEVGIRKTLGSSRAQLMFQFLGETGIVTFTAILVGFGIAQIALSFLNPFLELELALNPLQNTAFVLYVILLFVTVSLFSGLYPAFVISAFKPALALKNSMGNKSSSGFLLRKGLVITQFFISQFLIIGTIILITQMNYFKSKDLGFQRDAIVTLPIPEREGPATDSTTSSKMRTLADRISKLSGIEKYSLSNTAPSSGSVNGTGFLFEGQTDDQRKDTQLKLVDGNYIDLYGLKMLVGENLDDLDTARSFVVNRRLTEIAGFTDPSEIIGKRMRIWGQTLPVVGVVEDFHTTSLESEIEPTVLLNRISNYRTLSLKVNTQAFQNTLPQIQEMWEETYPEHLFSYEFLDESIRGFYEGQERTSILLTAFTSIAIFIGCLGLFGLATFMINQKNKEIGVRKVLGASVEGIVFLFSKEYIKLIGLGFVIAAPVAWFVMNEWLDGFAYRISISAWIFLAGLGVTLLVAVFTVGYRSLRAATANPVKSLRYE</sequence>
<feature type="transmembrane region" description="Helical" evidence="6">
    <location>
        <begin position="763"/>
        <end position="787"/>
    </location>
</feature>
<dbReference type="RefSeq" id="WP_127123251.1">
    <property type="nucleotide sequence ID" value="NZ_BHXQ01000005.1"/>
</dbReference>
<accession>A0A401UCI4</accession>
<feature type="transmembrane region" description="Helical" evidence="6">
    <location>
        <begin position="733"/>
        <end position="751"/>
    </location>
</feature>
<organism evidence="9 10">
    <name type="scientific">Chryseotalea sanaruensis</name>
    <dbReference type="NCBI Taxonomy" id="2482724"/>
    <lineage>
        <taxon>Bacteria</taxon>
        <taxon>Pseudomonadati</taxon>
        <taxon>Bacteroidota</taxon>
        <taxon>Cytophagia</taxon>
        <taxon>Cytophagales</taxon>
        <taxon>Chryseotaleaceae</taxon>
        <taxon>Chryseotalea</taxon>
    </lineage>
</organism>
<feature type="transmembrane region" description="Helical" evidence="6">
    <location>
        <begin position="380"/>
        <end position="404"/>
    </location>
</feature>
<dbReference type="GO" id="GO:0005886">
    <property type="term" value="C:plasma membrane"/>
    <property type="evidence" value="ECO:0007669"/>
    <property type="project" value="UniProtKB-SubCell"/>
</dbReference>
<evidence type="ECO:0008006" key="11">
    <source>
        <dbReference type="Google" id="ProtNLM"/>
    </source>
</evidence>
<dbReference type="PANTHER" id="PTHR30572:SF18">
    <property type="entry name" value="ABC-TYPE MACROLIDE FAMILY EXPORT SYSTEM PERMEASE COMPONENT 2"/>
    <property type="match status" value="1"/>
</dbReference>
<reference evidence="9 10" key="1">
    <citation type="submission" date="2018-11" db="EMBL/GenBank/DDBJ databases">
        <title>Chryseotalea sanarue gen. nov., sp., nov., a member of the family Cytophagaceae, isolated from a brackish lake in Hamamatsu Japan.</title>
        <authorList>
            <person name="Maejima Y."/>
            <person name="Iino T."/>
            <person name="Muraguchi Y."/>
            <person name="Fukuda K."/>
            <person name="Ohkuma M."/>
            <person name="Moriuchi R."/>
            <person name="Dohra H."/>
            <person name="Kimbara K."/>
            <person name="Shintani M."/>
        </authorList>
    </citation>
    <scope>NUCLEOTIDE SEQUENCE [LARGE SCALE GENOMIC DNA]</scope>
    <source>
        <strain evidence="9 10">Ys</strain>
    </source>
</reference>
<feature type="transmembrane region" description="Helical" evidence="6">
    <location>
        <begin position="680"/>
        <end position="705"/>
    </location>
</feature>
<evidence type="ECO:0000256" key="3">
    <source>
        <dbReference type="ARBA" id="ARBA00022692"/>
    </source>
</evidence>
<dbReference type="OrthoDB" id="5933722at2"/>
<evidence type="ECO:0000313" key="9">
    <source>
        <dbReference type="EMBL" id="GCC52594.1"/>
    </source>
</evidence>
<evidence type="ECO:0000259" key="8">
    <source>
        <dbReference type="Pfam" id="PF12704"/>
    </source>
</evidence>
<feature type="transmembrane region" description="Helical" evidence="6">
    <location>
        <begin position="333"/>
        <end position="360"/>
    </location>
</feature>
<keyword evidence="4 6" id="KW-1133">Transmembrane helix</keyword>
<dbReference type="InterPro" id="IPR003838">
    <property type="entry name" value="ABC3_permease_C"/>
</dbReference>
<feature type="transmembrane region" description="Helical" evidence="6">
    <location>
        <begin position="286"/>
        <end position="308"/>
    </location>
</feature>
<evidence type="ECO:0000259" key="7">
    <source>
        <dbReference type="Pfam" id="PF02687"/>
    </source>
</evidence>
<comment type="subcellular location">
    <subcellularLocation>
        <location evidence="1">Cell membrane</location>
        <topology evidence="1">Multi-pass membrane protein</topology>
    </subcellularLocation>
</comment>
<dbReference type="InterPro" id="IPR025857">
    <property type="entry name" value="MacB_PCD"/>
</dbReference>
<feature type="domain" description="ABC3 transporter permease C-terminal" evidence="7">
    <location>
        <begin position="292"/>
        <end position="406"/>
    </location>
</feature>
<evidence type="ECO:0000256" key="2">
    <source>
        <dbReference type="ARBA" id="ARBA00022475"/>
    </source>
</evidence>
<comment type="caution">
    <text evidence="9">The sequence shown here is derived from an EMBL/GenBank/DDBJ whole genome shotgun (WGS) entry which is preliminary data.</text>
</comment>
<feature type="domain" description="ABC3 transporter permease C-terminal" evidence="7">
    <location>
        <begin position="685"/>
        <end position="797"/>
    </location>
</feature>
<evidence type="ECO:0000256" key="1">
    <source>
        <dbReference type="ARBA" id="ARBA00004651"/>
    </source>
</evidence>
<gene>
    <name evidence="9" type="ORF">SanaruYs_28310</name>
</gene>
<dbReference type="InterPro" id="IPR050250">
    <property type="entry name" value="Macrolide_Exporter_MacB"/>
</dbReference>
<proteinExistence type="predicted"/>
<evidence type="ECO:0000256" key="4">
    <source>
        <dbReference type="ARBA" id="ARBA00022989"/>
    </source>
</evidence>
<dbReference type="Pfam" id="PF12704">
    <property type="entry name" value="MacB_PCD"/>
    <property type="match status" value="1"/>
</dbReference>
<evidence type="ECO:0000313" key="10">
    <source>
        <dbReference type="Proteomes" id="UP000288227"/>
    </source>
</evidence>
<feature type="transmembrane region" description="Helical" evidence="6">
    <location>
        <begin position="21"/>
        <end position="45"/>
    </location>
</feature>
<dbReference type="PANTHER" id="PTHR30572">
    <property type="entry name" value="MEMBRANE COMPONENT OF TRANSPORTER-RELATED"/>
    <property type="match status" value="1"/>
</dbReference>
<protein>
    <recommendedName>
        <fullName evidence="11">ABC transporter permease</fullName>
    </recommendedName>
</protein>
<dbReference type="AlphaFoldDB" id="A0A401UCI4"/>
<keyword evidence="3 6" id="KW-0812">Transmembrane</keyword>
<keyword evidence="2" id="KW-1003">Cell membrane</keyword>
<dbReference type="EMBL" id="BHXQ01000005">
    <property type="protein sequence ID" value="GCC52594.1"/>
    <property type="molecule type" value="Genomic_DNA"/>
</dbReference>
<dbReference type="Pfam" id="PF02687">
    <property type="entry name" value="FtsX"/>
    <property type="match status" value="2"/>
</dbReference>
<keyword evidence="10" id="KW-1185">Reference proteome</keyword>
<name>A0A401UCI4_9BACT</name>
<dbReference type="GO" id="GO:0022857">
    <property type="term" value="F:transmembrane transporter activity"/>
    <property type="evidence" value="ECO:0007669"/>
    <property type="project" value="TreeGrafter"/>
</dbReference>
<feature type="domain" description="MacB-like periplasmic core" evidence="8">
    <location>
        <begin position="21"/>
        <end position="242"/>
    </location>
</feature>
<evidence type="ECO:0000256" key="6">
    <source>
        <dbReference type="SAM" id="Phobius"/>
    </source>
</evidence>
<dbReference type="Proteomes" id="UP000288227">
    <property type="component" value="Unassembled WGS sequence"/>
</dbReference>
<evidence type="ECO:0000256" key="5">
    <source>
        <dbReference type="ARBA" id="ARBA00023136"/>
    </source>
</evidence>
<keyword evidence="5 6" id="KW-0472">Membrane</keyword>
<feature type="transmembrane region" description="Helical" evidence="6">
    <location>
        <begin position="425"/>
        <end position="450"/>
    </location>
</feature>